<evidence type="ECO:0000256" key="1">
    <source>
        <dbReference type="SAM" id="MobiDB-lite"/>
    </source>
</evidence>
<dbReference type="Proteomes" id="UP000184383">
    <property type="component" value="Unassembled WGS sequence"/>
</dbReference>
<name>A0A1L9RWK3_ASPWE</name>
<dbReference type="GeneID" id="63750248"/>
<protein>
    <submittedName>
        <fullName evidence="2">Uncharacterized protein</fullName>
    </submittedName>
</protein>
<dbReference type="RefSeq" id="XP_040692894.1">
    <property type="nucleotide sequence ID" value="XM_040834400.1"/>
</dbReference>
<evidence type="ECO:0000313" key="2">
    <source>
        <dbReference type="EMBL" id="OJJ39218.1"/>
    </source>
</evidence>
<evidence type="ECO:0000313" key="3">
    <source>
        <dbReference type="Proteomes" id="UP000184383"/>
    </source>
</evidence>
<dbReference type="EMBL" id="KV878210">
    <property type="protein sequence ID" value="OJJ39218.1"/>
    <property type="molecule type" value="Genomic_DNA"/>
</dbReference>
<keyword evidence="3" id="KW-1185">Reference proteome</keyword>
<reference evidence="3" key="1">
    <citation type="journal article" date="2017" name="Genome Biol.">
        <title>Comparative genomics reveals high biological diversity and specific adaptations in the industrially and medically important fungal genus Aspergillus.</title>
        <authorList>
            <person name="de Vries R.P."/>
            <person name="Riley R."/>
            <person name="Wiebenga A."/>
            <person name="Aguilar-Osorio G."/>
            <person name="Amillis S."/>
            <person name="Uchima C.A."/>
            <person name="Anderluh G."/>
            <person name="Asadollahi M."/>
            <person name="Askin M."/>
            <person name="Barry K."/>
            <person name="Battaglia E."/>
            <person name="Bayram O."/>
            <person name="Benocci T."/>
            <person name="Braus-Stromeyer S.A."/>
            <person name="Caldana C."/>
            <person name="Canovas D."/>
            <person name="Cerqueira G.C."/>
            <person name="Chen F."/>
            <person name="Chen W."/>
            <person name="Choi C."/>
            <person name="Clum A."/>
            <person name="Dos Santos R.A."/>
            <person name="Damasio A.R."/>
            <person name="Diallinas G."/>
            <person name="Emri T."/>
            <person name="Fekete E."/>
            <person name="Flipphi M."/>
            <person name="Freyberg S."/>
            <person name="Gallo A."/>
            <person name="Gournas C."/>
            <person name="Habgood R."/>
            <person name="Hainaut M."/>
            <person name="Harispe M.L."/>
            <person name="Henrissat B."/>
            <person name="Hilden K.S."/>
            <person name="Hope R."/>
            <person name="Hossain A."/>
            <person name="Karabika E."/>
            <person name="Karaffa L."/>
            <person name="Karanyi Z."/>
            <person name="Krasevec N."/>
            <person name="Kuo A."/>
            <person name="Kusch H."/>
            <person name="LaButti K."/>
            <person name="Lagendijk E.L."/>
            <person name="Lapidus A."/>
            <person name="Levasseur A."/>
            <person name="Lindquist E."/>
            <person name="Lipzen A."/>
            <person name="Logrieco A.F."/>
            <person name="MacCabe A."/>
            <person name="Maekelae M.R."/>
            <person name="Malavazi I."/>
            <person name="Melin P."/>
            <person name="Meyer V."/>
            <person name="Mielnichuk N."/>
            <person name="Miskei M."/>
            <person name="Molnar A.P."/>
            <person name="Mule G."/>
            <person name="Ngan C.Y."/>
            <person name="Orejas M."/>
            <person name="Orosz E."/>
            <person name="Ouedraogo J.P."/>
            <person name="Overkamp K.M."/>
            <person name="Park H.-S."/>
            <person name="Perrone G."/>
            <person name="Piumi F."/>
            <person name="Punt P.J."/>
            <person name="Ram A.F."/>
            <person name="Ramon A."/>
            <person name="Rauscher S."/>
            <person name="Record E."/>
            <person name="Riano-Pachon D.M."/>
            <person name="Robert V."/>
            <person name="Roehrig J."/>
            <person name="Ruller R."/>
            <person name="Salamov A."/>
            <person name="Salih N.S."/>
            <person name="Samson R.A."/>
            <person name="Sandor E."/>
            <person name="Sanguinetti M."/>
            <person name="Schuetze T."/>
            <person name="Sepcic K."/>
            <person name="Shelest E."/>
            <person name="Sherlock G."/>
            <person name="Sophianopoulou V."/>
            <person name="Squina F.M."/>
            <person name="Sun H."/>
            <person name="Susca A."/>
            <person name="Todd R.B."/>
            <person name="Tsang A."/>
            <person name="Unkles S.E."/>
            <person name="van de Wiele N."/>
            <person name="van Rossen-Uffink D."/>
            <person name="Oliveira J.V."/>
            <person name="Vesth T.C."/>
            <person name="Visser J."/>
            <person name="Yu J.-H."/>
            <person name="Zhou M."/>
            <person name="Andersen M.R."/>
            <person name="Archer D.B."/>
            <person name="Baker S.E."/>
            <person name="Benoit I."/>
            <person name="Brakhage A.A."/>
            <person name="Braus G.H."/>
            <person name="Fischer R."/>
            <person name="Frisvad J.C."/>
            <person name="Goldman G.H."/>
            <person name="Houbraken J."/>
            <person name="Oakley B."/>
            <person name="Pocsi I."/>
            <person name="Scazzocchio C."/>
            <person name="Seiboth B."/>
            <person name="vanKuyk P.A."/>
            <person name="Wortman J."/>
            <person name="Dyer P.S."/>
            <person name="Grigoriev I.V."/>
        </authorList>
    </citation>
    <scope>NUCLEOTIDE SEQUENCE [LARGE SCALE GENOMIC DNA]</scope>
    <source>
        <strain evidence="3">DTO 134E9</strain>
    </source>
</reference>
<gene>
    <name evidence="2" type="ORF">ASPWEDRAFT_362253</name>
</gene>
<accession>A0A1L9RWK3</accession>
<proteinExistence type="predicted"/>
<sequence length="87" mass="10176">MGRQKGFLVEQRKQTQTKALNGPKPERRSEWDVVEGQVKNEGDLEMGFEDGQRKECSQFSESSLKKKKSPMKNRFHFQCLETNEINK</sequence>
<feature type="region of interest" description="Disordered" evidence="1">
    <location>
        <begin position="1"/>
        <end position="32"/>
    </location>
</feature>
<dbReference type="VEuPathDB" id="FungiDB:ASPWEDRAFT_362253"/>
<organism evidence="2 3">
    <name type="scientific">Aspergillus wentii DTO 134E9</name>
    <dbReference type="NCBI Taxonomy" id="1073089"/>
    <lineage>
        <taxon>Eukaryota</taxon>
        <taxon>Fungi</taxon>
        <taxon>Dikarya</taxon>
        <taxon>Ascomycota</taxon>
        <taxon>Pezizomycotina</taxon>
        <taxon>Eurotiomycetes</taxon>
        <taxon>Eurotiomycetidae</taxon>
        <taxon>Eurotiales</taxon>
        <taxon>Aspergillaceae</taxon>
        <taxon>Aspergillus</taxon>
        <taxon>Aspergillus subgen. Cremei</taxon>
    </lineage>
</organism>
<dbReference type="AlphaFoldDB" id="A0A1L9RWK3"/>